<dbReference type="PANTHER" id="PTHR43005:SF1">
    <property type="entry name" value="SPERMIDINE_PUTRESCINE TRANSPORT SYSTEM PERMEASE PROTEIN"/>
    <property type="match status" value="1"/>
</dbReference>
<dbReference type="CDD" id="cd06261">
    <property type="entry name" value="TM_PBP2"/>
    <property type="match status" value="1"/>
</dbReference>
<comment type="similarity">
    <text evidence="7">Belongs to the binding-protein-dependent transport system permease family.</text>
</comment>
<dbReference type="PANTHER" id="PTHR43005">
    <property type="entry name" value="BLR7065 PROTEIN"/>
    <property type="match status" value="1"/>
</dbReference>
<name>A0A7W8U9U5_9HYPH</name>
<keyword evidence="2 7" id="KW-0813">Transport</keyword>
<evidence type="ECO:0000313" key="11">
    <source>
        <dbReference type="Proteomes" id="UP000585507"/>
    </source>
</evidence>
<evidence type="ECO:0000256" key="6">
    <source>
        <dbReference type="ARBA" id="ARBA00023136"/>
    </source>
</evidence>
<evidence type="ECO:0000256" key="3">
    <source>
        <dbReference type="ARBA" id="ARBA00022475"/>
    </source>
</evidence>
<feature type="transmembrane region" description="Helical" evidence="7">
    <location>
        <begin position="193"/>
        <end position="216"/>
    </location>
</feature>
<evidence type="ECO:0000256" key="8">
    <source>
        <dbReference type="SAM" id="MobiDB-lite"/>
    </source>
</evidence>
<proteinExistence type="inferred from homology"/>
<dbReference type="Proteomes" id="UP000585507">
    <property type="component" value="Unassembled WGS sequence"/>
</dbReference>
<comment type="subcellular location">
    <subcellularLocation>
        <location evidence="1 7">Cell membrane</location>
        <topology evidence="1 7">Multi-pass membrane protein</topology>
    </subcellularLocation>
</comment>
<organism evidence="10 11">
    <name type="scientific">Rhizobium giardinii</name>
    <dbReference type="NCBI Taxonomy" id="56731"/>
    <lineage>
        <taxon>Bacteria</taxon>
        <taxon>Pseudomonadati</taxon>
        <taxon>Pseudomonadota</taxon>
        <taxon>Alphaproteobacteria</taxon>
        <taxon>Hyphomicrobiales</taxon>
        <taxon>Rhizobiaceae</taxon>
        <taxon>Rhizobium/Agrobacterium group</taxon>
        <taxon>Rhizobium</taxon>
    </lineage>
</organism>
<sequence length="330" mass="36114">MADAPSSISSRKGLPAAQAPGNPVRDVGGPIKRLLSSVRDGRGFDIVLVAFPLGFLFLMAGLPLLYNVLMSFQEVDMFSLGTLMRPFVGLKNYRDLFAQPETLPILANTAIFVAGSIAGQFLIGFGLALFFWVNFPGASWLRGLFLVSWVMPGLVVGAIWNWILSGDFGVLNFILREGGVISGNIFWRSDPNYSLYAVILANIWLGTAFNMILLSVGLSGIPADLYEAAELDGANAWQRFWTITLPMMRSTIGAIIALGLIFTLQQFDLFAAITSGGPNNSSNVTQYWAWEQSFRQYAFAKGATISVLMIIFVMIASVVYVRSTRHEVRG</sequence>
<keyword evidence="4 7" id="KW-0812">Transmembrane</keyword>
<keyword evidence="11" id="KW-1185">Reference proteome</keyword>
<feature type="transmembrane region" description="Helical" evidence="7">
    <location>
        <begin position="297"/>
        <end position="321"/>
    </location>
</feature>
<feature type="compositionally biased region" description="Polar residues" evidence="8">
    <location>
        <begin position="1"/>
        <end position="10"/>
    </location>
</feature>
<evidence type="ECO:0000256" key="2">
    <source>
        <dbReference type="ARBA" id="ARBA00022448"/>
    </source>
</evidence>
<evidence type="ECO:0000256" key="1">
    <source>
        <dbReference type="ARBA" id="ARBA00004651"/>
    </source>
</evidence>
<evidence type="ECO:0000313" key="10">
    <source>
        <dbReference type="EMBL" id="MBB5535486.1"/>
    </source>
</evidence>
<evidence type="ECO:0000256" key="5">
    <source>
        <dbReference type="ARBA" id="ARBA00022989"/>
    </source>
</evidence>
<reference evidence="10 11" key="1">
    <citation type="submission" date="2020-08" db="EMBL/GenBank/DDBJ databases">
        <title>Genomic Encyclopedia of Type Strains, Phase IV (KMG-V): Genome sequencing to study the core and pangenomes of soil and plant-associated prokaryotes.</title>
        <authorList>
            <person name="Whitman W."/>
        </authorList>
    </citation>
    <scope>NUCLEOTIDE SEQUENCE [LARGE SCALE GENOMIC DNA]</scope>
    <source>
        <strain evidence="10 11">SEMIA 4084</strain>
    </source>
</reference>
<keyword evidence="10" id="KW-0762">Sugar transport</keyword>
<dbReference type="InterPro" id="IPR000515">
    <property type="entry name" value="MetI-like"/>
</dbReference>
<dbReference type="Gene3D" id="1.10.3720.10">
    <property type="entry name" value="MetI-like"/>
    <property type="match status" value="1"/>
</dbReference>
<comment type="caution">
    <text evidence="10">The sequence shown here is derived from an EMBL/GenBank/DDBJ whole genome shotgun (WGS) entry which is preliminary data.</text>
</comment>
<keyword evidence="6 7" id="KW-0472">Membrane</keyword>
<dbReference type="InterPro" id="IPR035906">
    <property type="entry name" value="MetI-like_sf"/>
</dbReference>
<feature type="domain" description="ABC transmembrane type-1" evidence="9">
    <location>
        <begin position="106"/>
        <end position="320"/>
    </location>
</feature>
<feature type="transmembrane region" description="Helical" evidence="7">
    <location>
        <begin position="144"/>
        <end position="163"/>
    </location>
</feature>
<dbReference type="SUPFAM" id="SSF161098">
    <property type="entry name" value="MetI-like"/>
    <property type="match status" value="1"/>
</dbReference>
<keyword evidence="5 7" id="KW-1133">Transmembrane helix</keyword>
<evidence type="ECO:0000256" key="7">
    <source>
        <dbReference type="RuleBase" id="RU363032"/>
    </source>
</evidence>
<keyword evidence="3" id="KW-1003">Cell membrane</keyword>
<dbReference type="EMBL" id="JACHBK010000004">
    <property type="protein sequence ID" value="MBB5535486.1"/>
    <property type="molecule type" value="Genomic_DNA"/>
</dbReference>
<dbReference type="GO" id="GO:0005886">
    <property type="term" value="C:plasma membrane"/>
    <property type="evidence" value="ECO:0007669"/>
    <property type="project" value="UniProtKB-SubCell"/>
</dbReference>
<dbReference type="AlphaFoldDB" id="A0A7W8U9U5"/>
<dbReference type="GO" id="GO:0055085">
    <property type="term" value="P:transmembrane transport"/>
    <property type="evidence" value="ECO:0007669"/>
    <property type="project" value="InterPro"/>
</dbReference>
<feature type="transmembrane region" description="Helical" evidence="7">
    <location>
        <begin position="43"/>
        <end position="66"/>
    </location>
</feature>
<dbReference type="Pfam" id="PF00528">
    <property type="entry name" value="BPD_transp_1"/>
    <property type="match status" value="1"/>
</dbReference>
<feature type="transmembrane region" description="Helical" evidence="7">
    <location>
        <begin position="105"/>
        <end position="132"/>
    </location>
</feature>
<protein>
    <submittedName>
        <fullName evidence="10">Multiple sugar transport system permease protein</fullName>
    </submittedName>
</protein>
<dbReference type="PROSITE" id="PS50928">
    <property type="entry name" value="ABC_TM1"/>
    <property type="match status" value="1"/>
</dbReference>
<accession>A0A7W8U9U5</accession>
<evidence type="ECO:0000256" key="4">
    <source>
        <dbReference type="ARBA" id="ARBA00022692"/>
    </source>
</evidence>
<gene>
    <name evidence="10" type="ORF">GGD55_002180</name>
</gene>
<evidence type="ECO:0000259" key="9">
    <source>
        <dbReference type="PROSITE" id="PS50928"/>
    </source>
</evidence>
<feature type="region of interest" description="Disordered" evidence="8">
    <location>
        <begin position="1"/>
        <end position="25"/>
    </location>
</feature>